<keyword evidence="2" id="KW-0812">Transmembrane</keyword>
<feature type="compositionally biased region" description="Polar residues" evidence="1">
    <location>
        <begin position="1"/>
        <end position="12"/>
    </location>
</feature>
<dbReference type="AlphaFoldDB" id="A0A0F4KUJ7"/>
<evidence type="ECO:0000313" key="5">
    <source>
        <dbReference type="Proteomes" id="UP000033648"/>
    </source>
</evidence>
<evidence type="ECO:0000256" key="2">
    <source>
        <dbReference type="SAM" id="Phobius"/>
    </source>
</evidence>
<dbReference type="Pfam" id="PF13399">
    <property type="entry name" value="LytR_C"/>
    <property type="match status" value="1"/>
</dbReference>
<reference evidence="4 5" key="1">
    <citation type="submission" date="2014-12" db="EMBL/GenBank/DDBJ databases">
        <title>Comparative genomics of the lactic acid bacteria isolated from the honey bee gut.</title>
        <authorList>
            <person name="Ellegaard K.M."/>
            <person name="Tamarit D."/>
            <person name="Javelind E."/>
            <person name="Olofsson T."/>
            <person name="Andersson S.G."/>
            <person name="Vasquez A."/>
        </authorList>
    </citation>
    <scope>NUCLEOTIDE SEQUENCE [LARGE SCALE GENOMIC DNA]</scope>
    <source>
        <strain evidence="4 5">Bin2</strain>
    </source>
</reference>
<comment type="caution">
    <text evidence="4">The sequence shown here is derived from an EMBL/GenBank/DDBJ whole genome shotgun (WGS) entry which is preliminary data.</text>
</comment>
<feature type="domain" description="LytR/CpsA/Psr regulator C-terminal" evidence="3">
    <location>
        <begin position="131"/>
        <end position="208"/>
    </location>
</feature>
<dbReference type="Proteomes" id="UP000033648">
    <property type="component" value="Unassembled WGS sequence"/>
</dbReference>
<feature type="compositionally biased region" description="Low complexity" evidence="1">
    <location>
        <begin position="103"/>
        <end position="125"/>
    </location>
</feature>
<keyword evidence="2" id="KW-1133">Transmembrane helix</keyword>
<keyword evidence="2" id="KW-0472">Membrane</keyword>
<dbReference type="EMBL" id="JWME01000011">
    <property type="protein sequence ID" value="KJY49723.1"/>
    <property type="molecule type" value="Genomic_DNA"/>
</dbReference>
<dbReference type="PATRIC" id="fig|1684.4.peg.1118"/>
<name>A0A0F4KUJ7_9BIFI</name>
<evidence type="ECO:0000313" key="4">
    <source>
        <dbReference type="EMBL" id="KJY49723.1"/>
    </source>
</evidence>
<feature type="region of interest" description="Disordered" evidence="1">
    <location>
        <begin position="76"/>
        <end position="127"/>
    </location>
</feature>
<dbReference type="InterPro" id="IPR027381">
    <property type="entry name" value="LytR/CpsA/Psr_C"/>
</dbReference>
<sequence>MASTRDNGTQARPQVHDAFDNPPKGPVGVHRGPRSLPVRALPYLLVVVLAVLCGLGLWAAVSGSLPWQQTHTDASRVISSHVPKRSASPSASDSKTSAEKSSQEQASQPPSQSPSTSASSSSPAPVVNRGTQVAIINGTRITGHAGSKRQVLVNAGYTAVTATNPQGALPGVSTVRYRDEADKATAQEVASLLGITQVEQSSVASTPVEAILMQ</sequence>
<dbReference type="OrthoDB" id="3242784at2"/>
<dbReference type="Gene3D" id="3.30.70.2390">
    <property type="match status" value="1"/>
</dbReference>
<feature type="compositionally biased region" description="Low complexity" evidence="1">
    <location>
        <begin position="86"/>
        <end position="95"/>
    </location>
</feature>
<organism evidence="4 5">
    <name type="scientific">Bifidobacterium asteroides</name>
    <dbReference type="NCBI Taxonomy" id="1684"/>
    <lineage>
        <taxon>Bacteria</taxon>
        <taxon>Bacillati</taxon>
        <taxon>Actinomycetota</taxon>
        <taxon>Actinomycetes</taxon>
        <taxon>Bifidobacteriales</taxon>
        <taxon>Bifidobacteriaceae</taxon>
        <taxon>Bifidobacterium</taxon>
    </lineage>
</organism>
<feature type="transmembrane region" description="Helical" evidence="2">
    <location>
        <begin position="40"/>
        <end position="61"/>
    </location>
</feature>
<evidence type="ECO:0000256" key="1">
    <source>
        <dbReference type="SAM" id="MobiDB-lite"/>
    </source>
</evidence>
<feature type="region of interest" description="Disordered" evidence="1">
    <location>
        <begin position="1"/>
        <end position="31"/>
    </location>
</feature>
<gene>
    <name evidence="4" type="ORF">JF69_10300</name>
</gene>
<accession>A0A0F4KUJ7</accession>
<evidence type="ECO:0000259" key="3">
    <source>
        <dbReference type="Pfam" id="PF13399"/>
    </source>
</evidence>
<protein>
    <recommendedName>
        <fullName evidence="3">LytR/CpsA/Psr regulator C-terminal domain-containing protein</fullName>
    </recommendedName>
</protein>
<proteinExistence type="predicted"/>